<sequence>MLSPATSAGYQPHSTFEPVRFEPPSVLVFNVGRRGAVQTDDGPAVGVTFLESFINVLQNIKDNGYILQGQRTPNIQCISSLIPKMRTGLTGSIFIKSMKRWRQTCTR</sequence>
<reference evidence="2" key="2">
    <citation type="submission" date="2015-01" db="EMBL/GenBank/DDBJ databases">
        <title>Evolutionary Origins and Diversification of the Mycorrhizal Mutualists.</title>
        <authorList>
            <consortium name="DOE Joint Genome Institute"/>
            <consortium name="Mycorrhizal Genomics Consortium"/>
            <person name="Kohler A."/>
            <person name="Kuo A."/>
            <person name="Nagy L.G."/>
            <person name="Floudas D."/>
            <person name="Copeland A."/>
            <person name="Barry K.W."/>
            <person name="Cichocki N."/>
            <person name="Veneault-Fourrey C."/>
            <person name="LaButti K."/>
            <person name="Lindquist E.A."/>
            <person name="Lipzen A."/>
            <person name="Lundell T."/>
            <person name="Morin E."/>
            <person name="Murat C."/>
            <person name="Riley R."/>
            <person name="Ohm R."/>
            <person name="Sun H."/>
            <person name="Tunlid A."/>
            <person name="Henrissat B."/>
            <person name="Grigoriev I.V."/>
            <person name="Hibbett D.S."/>
            <person name="Martin F."/>
        </authorList>
    </citation>
    <scope>NUCLEOTIDE SEQUENCE [LARGE SCALE GENOMIC DNA]</scope>
    <source>
        <strain evidence="2">h7</strain>
    </source>
</reference>
<dbReference type="EMBL" id="KN831791">
    <property type="protein sequence ID" value="KIM38375.1"/>
    <property type="molecule type" value="Genomic_DNA"/>
</dbReference>
<name>A0A0C3BNX7_HEBCY</name>
<evidence type="ECO:0000313" key="2">
    <source>
        <dbReference type="Proteomes" id="UP000053424"/>
    </source>
</evidence>
<protein>
    <submittedName>
        <fullName evidence="1">Uncharacterized protein</fullName>
    </submittedName>
</protein>
<feature type="non-terminal residue" evidence="1">
    <location>
        <position position="107"/>
    </location>
</feature>
<gene>
    <name evidence="1" type="ORF">M413DRAFT_447852</name>
</gene>
<keyword evidence="2" id="KW-1185">Reference proteome</keyword>
<dbReference type="Proteomes" id="UP000053424">
    <property type="component" value="Unassembled WGS sequence"/>
</dbReference>
<proteinExistence type="predicted"/>
<evidence type="ECO:0000313" key="1">
    <source>
        <dbReference type="EMBL" id="KIM38375.1"/>
    </source>
</evidence>
<reference evidence="1 2" key="1">
    <citation type="submission" date="2014-04" db="EMBL/GenBank/DDBJ databases">
        <authorList>
            <consortium name="DOE Joint Genome Institute"/>
            <person name="Kuo A."/>
            <person name="Gay G."/>
            <person name="Dore J."/>
            <person name="Kohler A."/>
            <person name="Nagy L.G."/>
            <person name="Floudas D."/>
            <person name="Copeland A."/>
            <person name="Barry K.W."/>
            <person name="Cichocki N."/>
            <person name="Veneault-Fourrey C."/>
            <person name="LaButti K."/>
            <person name="Lindquist E.A."/>
            <person name="Lipzen A."/>
            <person name="Lundell T."/>
            <person name="Morin E."/>
            <person name="Murat C."/>
            <person name="Sun H."/>
            <person name="Tunlid A."/>
            <person name="Henrissat B."/>
            <person name="Grigoriev I.V."/>
            <person name="Hibbett D.S."/>
            <person name="Martin F."/>
            <person name="Nordberg H.P."/>
            <person name="Cantor M.N."/>
            <person name="Hua S.X."/>
        </authorList>
    </citation>
    <scope>NUCLEOTIDE SEQUENCE [LARGE SCALE GENOMIC DNA]</scope>
    <source>
        <strain evidence="2">h7</strain>
    </source>
</reference>
<dbReference type="HOGENOM" id="CLU_2216119_0_0_1"/>
<organism evidence="1 2">
    <name type="scientific">Hebeloma cylindrosporum</name>
    <dbReference type="NCBI Taxonomy" id="76867"/>
    <lineage>
        <taxon>Eukaryota</taxon>
        <taxon>Fungi</taxon>
        <taxon>Dikarya</taxon>
        <taxon>Basidiomycota</taxon>
        <taxon>Agaricomycotina</taxon>
        <taxon>Agaricomycetes</taxon>
        <taxon>Agaricomycetidae</taxon>
        <taxon>Agaricales</taxon>
        <taxon>Agaricineae</taxon>
        <taxon>Hymenogastraceae</taxon>
        <taxon>Hebeloma</taxon>
    </lineage>
</organism>
<accession>A0A0C3BNX7</accession>
<dbReference type="AlphaFoldDB" id="A0A0C3BNX7"/>